<dbReference type="EMBL" id="CP002353">
    <property type="protein sequence ID" value="ADV63702.1"/>
    <property type="molecule type" value="Genomic_DNA"/>
</dbReference>
<dbReference type="HOGENOM" id="CLU_800977_0_0_0"/>
<dbReference type="Gene3D" id="2.30.22.10">
    <property type="entry name" value="Head domain of nucleotide exchange factor GrpE"/>
    <property type="match status" value="1"/>
</dbReference>
<organism evidence="4 5">
    <name type="scientific">Isosphaera pallida (strain ATCC 43644 / DSM 9630 / IS1B)</name>
    <dbReference type="NCBI Taxonomy" id="575540"/>
    <lineage>
        <taxon>Bacteria</taxon>
        <taxon>Pseudomonadati</taxon>
        <taxon>Planctomycetota</taxon>
        <taxon>Planctomycetia</taxon>
        <taxon>Isosphaerales</taxon>
        <taxon>Isosphaeraceae</taxon>
        <taxon>Isosphaera</taxon>
    </lineage>
</organism>
<keyword evidence="1" id="KW-0143">Chaperone</keyword>
<dbReference type="KEGG" id="ipa:Isop_3138"/>
<proteinExistence type="predicted"/>
<keyword evidence="2" id="KW-0175">Coiled coil</keyword>
<dbReference type="GO" id="GO:0042803">
    <property type="term" value="F:protein homodimerization activity"/>
    <property type="evidence" value="ECO:0007669"/>
    <property type="project" value="InterPro"/>
</dbReference>
<reference evidence="4 5" key="2">
    <citation type="journal article" date="2011" name="Stand. Genomic Sci.">
        <title>Complete genome sequence of Isosphaera pallida type strain (IS1B).</title>
        <authorList>
            <consortium name="US DOE Joint Genome Institute (JGI-PGF)"/>
            <person name="Goker M."/>
            <person name="Cleland D."/>
            <person name="Saunders E."/>
            <person name="Lapidus A."/>
            <person name="Nolan M."/>
            <person name="Lucas S."/>
            <person name="Hammon N."/>
            <person name="Deshpande S."/>
            <person name="Cheng J.F."/>
            <person name="Tapia R."/>
            <person name="Han C."/>
            <person name="Goodwin L."/>
            <person name="Pitluck S."/>
            <person name="Liolios K."/>
            <person name="Pagani I."/>
            <person name="Ivanova N."/>
            <person name="Mavromatis K."/>
            <person name="Pati A."/>
            <person name="Chen A."/>
            <person name="Palaniappan K."/>
            <person name="Land M."/>
            <person name="Hauser L."/>
            <person name="Chang Y.J."/>
            <person name="Jeffries C.D."/>
            <person name="Detter J.C."/>
            <person name="Beck B."/>
            <person name="Woyke T."/>
            <person name="Bristow J."/>
            <person name="Eisen J.A."/>
            <person name="Markowitz V."/>
            <person name="Hugenholtz P."/>
            <person name="Kyrpides N.C."/>
            <person name="Klenk H.P."/>
        </authorList>
    </citation>
    <scope>NUCLEOTIDE SEQUENCE [LARGE SCALE GENOMIC DNA]</scope>
    <source>
        <strain evidence="5">ATCC 43644 / DSM 9630 / IS1B</strain>
    </source>
</reference>
<sequence>MNPSPADLPDPRVSQPPPAPIAGSVDADPRVMLSRFAQWIEQTVREAQTLTTSLTADVADPDYKPVGLACLVEEFTALRHEIKLQARQVQTARERFEEMEATLSRAIDQFQSVKPREDQAAWIAGKPLAEALADLDEALRRTRAVLERVRRAVVEDAARAFSQALDEALANPPWYARGFARARRRRLDEVAQVHLFKVREELLGTLGQGFGMMLNRLERSMAEVGLERITCVGRPADPETMTVVEVVDASDCLPGTVVEEVRPGYRWNGRVLRFAEVKATRTLS</sequence>
<dbReference type="InParanoid" id="E8R3X2"/>
<evidence type="ECO:0000313" key="4">
    <source>
        <dbReference type="EMBL" id="ADV63702.1"/>
    </source>
</evidence>
<evidence type="ECO:0000256" key="3">
    <source>
        <dbReference type="SAM" id="MobiDB-lite"/>
    </source>
</evidence>
<dbReference type="PANTHER" id="PTHR21237">
    <property type="entry name" value="GRPE PROTEIN"/>
    <property type="match status" value="1"/>
</dbReference>
<dbReference type="eggNOG" id="COG0576">
    <property type="taxonomic scope" value="Bacteria"/>
</dbReference>
<dbReference type="Pfam" id="PF01025">
    <property type="entry name" value="GrpE"/>
    <property type="match status" value="1"/>
</dbReference>
<protein>
    <submittedName>
        <fullName evidence="4">GrpE protein</fullName>
    </submittedName>
</protein>
<keyword evidence="5" id="KW-1185">Reference proteome</keyword>
<reference key="1">
    <citation type="submission" date="2010-11" db="EMBL/GenBank/DDBJ databases">
        <title>The complete sequence of chromosome of Isophaera pallida ATCC 43644.</title>
        <authorList>
            <consortium name="US DOE Joint Genome Institute (JGI-PGF)"/>
            <person name="Lucas S."/>
            <person name="Copeland A."/>
            <person name="Lapidus A."/>
            <person name="Bruce D."/>
            <person name="Goodwin L."/>
            <person name="Pitluck S."/>
            <person name="Kyrpides N."/>
            <person name="Mavromatis K."/>
            <person name="Pagani I."/>
            <person name="Ivanova N."/>
            <person name="Saunders E."/>
            <person name="Brettin T."/>
            <person name="Detter J.C."/>
            <person name="Han C."/>
            <person name="Tapia R."/>
            <person name="Land M."/>
            <person name="Hauser L."/>
            <person name="Markowitz V."/>
            <person name="Cheng J.-F."/>
            <person name="Hugenholtz P."/>
            <person name="Woyke T."/>
            <person name="Wu D."/>
            <person name="Eisen J.A."/>
        </authorList>
    </citation>
    <scope>NUCLEOTIDE SEQUENCE</scope>
    <source>
        <strain>ATCC 43644</strain>
    </source>
</reference>
<dbReference type="GO" id="GO:0006457">
    <property type="term" value="P:protein folding"/>
    <property type="evidence" value="ECO:0007669"/>
    <property type="project" value="InterPro"/>
</dbReference>
<name>E8R3X2_ISOPI</name>
<feature type="coiled-coil region" evidence="2">
    <location>
        <begin position="82"/>
        <end position="152"/>
    </location>
</feature>
<dbReference type="InterPro" id="IPR000740">
    <property type="entry name" value="GrpE"/>
</dbReference>
<dbReference type="OrthoDB" id="283181at2"/>
<dbReference type="RefSeq" id="WP_013565990.1">
    <property type="nucleotide sequence ID" value="NC_014962.1"/>
</dbReference>
<dbReference type="GO" id="GO:0000774">
    <property type="term" value="F:adenyl-nucleotide exchange factor activity"/>
    <property type="evidence" value="ECO:0007669"/>
    <property type="project" value="InterPro"/>
</dbReference>
<dbReference type="SUPFAM" id="SSF51064">
    <property type="entry name" value="Head domain of nucleotide exchange factor GrpE"/>
    <property type="match status" value="1"/>
</dbReference>
<accession>E8R3X2</accession>
<dbReference type="GO" id="GO:0051087">
    <property type="term" value="F:protein-folding chaperone binding"/>
    <property type="evidence" value="ECO:0007669"/>
    <property type="project" value="InterPro"/>
</dbReference>
<dbReference type="Proteomes" id="UP000008631">
    <property type="component" value="Chromosome"/>
</dbReference>
<dbReference type="InterPro" id="IPR009012">
    <property type="entry name" value="GrpE_head"/>
</dbReference>
<evidence type="ECO:0000313" key="5">
    <source>
        <dbReference type="Proteomes" id="UP000008631"/>
    </source>
</evidence>
<dbReference type="STRING" id="575540.Isop_3138"/>
<feature type="region of interest" description="Disordered" evidence="3">
    <location>
        <begin position="1"/>
        <end position="26"/>
    </location>
</feature>
<dbReference type="AlphaFoldDB" id="E8R3X2"/>
<gene>
    <name evidence="4" type="ordered locus">Isop_3138</name>
</gene>
<evidence type="ECO:0000256" key="2">
    <source>
        <dbReference type="SAM" id="Coils"/>
    </source>
</evidence>
<dbReference type="GO" id="GO:0051082">
    <property type="term" value="F:unfolded protein binding"/>
    <property type="evidence" value="ECO:0007669"/>
    <property type="project" value="TreeGrafter"/>
</dbReference>
<evidence type="ECO:0000256" key="1">
    <source>
        <dbReference type="ARBA" id="ARBA00023186"/>
    </source>
</evidence>
<dbReference type="PANTHER" id="PTHR21237:SF23">
    <property type="entry name" value="GRPE PROTEIN HOMOLOG, MITOCHONDRIAL"/>
    <property type="match status" value="1"/>
</dbReference>